<dbReference type="Proteomes" id="UP000196158">
    <property type="component" value="Unassembled WGS sequence"/>
</dbReference>
<feature type="region of interest" description="Disordered" evidence="16">
    <location>
        <begin position="76"/>
        <end position="235"/>
    </location>
</feature>
<evidence type="ECO:0000256" key="14">
    <source>
        <dbReference type="PIRNR" id="PIRNR017570"/>
    </source>
</evidence>
<dbReference type="PANTHER" id="PTHR21451:SF0">
    <property type="entry name" value="HISTONE-LYSINE N-METHYLTRANSFERASE, H3 LYSINE-79 SPECIFIC"/>
    <property type="match status" value="1"/>
</dbReference>
<evidence type="ECO:0000313" key="19">
    <source>
        <dbReference type="Proteomes" id="UP000196158"/>
    </source>
</evidence>
<evidence type="ECO:0000256" key="16">
    <source>
        <dbReference type="SAM" id="MobiDB-lite"/>
    </source>
</evidence>
<dbReference type="GO" id="GO:0000786">
    <property type="term" value="C:nucleosome"/>
    <property type="evidence" value="ECO:0007669"/>
    <property type="project" value="InterPro"/>
</dbReference>
<dbReference type="GO" id="GO:0000077">
    <property type="term" value="P:DNA damage checkpoint signaling"/>
    <property type="evidence" value="ECO:0007669"/>
    <property type="project" value="InterPro"/>
</dbReference>
<gene>
    <name evidence="18" type="ORF">KASA_0M03905G</name>
</gene>
<keyword evidence="10 14" id="KW-0804">Transcription</keyword>
<evidence type="ECO:0000256" key="10">
    <source>
        <dbReference type="ARBA" id="ARBA00023163"/>
    </source>
</evidence>
<keyword evidence="5 14" id="KW-0808">Transferase</keyword>
<dbReference type="EC" id="2.1.1.360" evidence="2 14"/>
<evidence type="ECO:0000256" key="3">
    <source>
        <dbReference type="ARBA" id="ARBA00020987"/>
    </source>
</evidence>
<evidence type="ECO:0000256" key="5">
    <source>
        <dbReference type="ARBA" id="ARBA00022679"/>
    </source>
</evidence>
<dbReference type="Gene3D" id="1.10.260.170">
    <property type="match status" value="1"/>
</dbReference>
<evidence type="ECO:0000256" key="6">
    <source>
        <dbReference type="ARBA" id="ARBA00022691"/>
    </source>
</evidence>
<feature type="compositionally biased region" description="Polar residues" evidence="16">
    <location>
        <begin position="26"/>
        <end position="37"/>
    </location>
</feature>
<keyword evidence="7" id="KW-0677">Repeat</keyword>
<evidence type="ECO:0000256" key="11">
    <source>
        <dbReference type="ARBA" id="ARBA00023242"/>
    </source>
</evidence>
<comment type="subcellular location">
    <subcellularLocation>
        <location evidence="1 14">Nucleus</location>
    </subcellularLocation>
</comment>
<feature type="domain" description="DOT1" evidence="17">
    <location>
        <begin position="305"/>
        <end position="622"/>
    </location>
</feature>
<dbReference type="PROSITE" id="PS51569">
    <property type="entry name" value="DOT1"/>
    <property type="match status" value="1"/>
</dbReference>
<dbReference type="GO" id="GO:0006281">
    <property type="term" value="P:DNA repair"/>
    <property type="evidence" value="ECO:0007669"/>
    <property type="project" value="InterPro"/>
</dbReference>
<feature type="compositionally biased region" description="Low complexity" evidence="16">
    <location>
        <begin position="182"/>
        <end position="193"/>
    </location>
</feature>
<feature type="compositionally biased region" description="Basic and acidic residues" evidence="16">
    <location>
        <begin position="106"/>
        <end position="117"/>
    </location>
</feature>
<dbReference type="Gene3D" id="3.40.50.150">
    <property type="entry name" value="Vaccinia Virus protein VP39"/>
    <property type="match status" value="1"/>
</dbReference>
<dbReference type="InterPro" id="IPR029063">
    <property type="entry name" value="SAM-dependent_MTases_sf"/>
</dbReference>
<evidence type="ECO:0000256" key="8">
    <source>
        <dbReference type="ARBA" id="ARBA00022853"/>
    </source>
</evidence>
<proteinExistence type="inferred from homology"/>
<protein>
    <recommendedName>
        <fullName evidence="3 14">Histone-lysine N-methyltransferase, H3 lysine-79 specific</fullName>
        <ecNumber evidence="2 14">2.1.1.360</ecNumber>
    </recommendedName>
    <alternativeName>
        <fullName evidence="12 14">Histone H3-K79 methyltransferase</fullName>
    </alternativeName>
</protein>
<dbReference type="EMBL" id="FXLY01000006">
    <property type="protein sequence ID" value="SMN20952.1"/>
    <property type="molecule type" value="Genomic_DNA"/>
</dbReference>
<evidence type="ECO:0000256" key="4">
    <source>
        <dbReference type="ARBA" id="ARBA00022603"/>
    </source>
</evidence>
<evidence type="ECO:0000259" key="17">
    <source>
        <dbReference type="PROSITE" id="PS51569"/>
    </source>
</evidence>
<dbReference type="PIRSF" id="PIRSF017570">
    <property type="entry name" value="Histone_H3-K79_MeTrfase"/>
    <property type="match status" value="1"/>
</dbReference>
<feature type="compositionally biased region" description="Basic residues" evidence="16">
    <location>
        <begin position="132"/>
        <end position="151"/>
    </location>
</feature>
<evidence type="ECO:0000256" key="7">
    <source>
        <dbReference type="ARBA" id="ARBA00022737"/>
    </source>
</evidence>
<feature type="binding site" evidence="15">
    <location>
        <begin position="449"/>
        <end position="458"/>
    </location>
    <ligand>
        <name>S-adenosyl-L-methionine</name>
        <dbReference type="ChEBI" id="CHEBI:59789"/>
    </ligand>
</feature>
<dbReference type="GO" id="GO:0042393">
    <property type="term" value="F:histone binding"/>
    <property type="evidence" value="ECO:0007669"/>
    <property type="project" value="InterPro"/>
</dbReference>
<evidence type="ECO:0000313" key="18">
    <source>
        <dbReference type="EMBL" id="SMN20952.1"/>
    </source>
</evidence>
<feature type="binding site" evidence="15">
    <location>
        <begin position="426"/>
        <end position="429"/>
    </location>
    <ligand>
        <name>S-adenosyl-L-methionine</name>
        <dbReference type="ChEBI" id="CHEBI:59789"/>
    </ligand>
</feature>
<dbReference type="AlphaFoldDB" id="A0A1X7R5M5"/>
<accession>A0A1X7R5M5</accession>
<feature type="compositionally biased region" description="Basic residues" evidence="16">
    <location>
        <begin position="161"/>
        <end position="173"/>
    </location>
</feature>
<dbReference type="OrthoDB" id="443402at2759"/>
<feature type="binding site" evidence="15">
    <location>
        <begin position="513"/>
        <end position="514"/>
    </location>
    <ligand>
        <name>S-adenosyl-L-methionine</name>
        <dbReference type="ChEBI" id="CHEBI:59789"/>
    </ligand>
</feature>
<feature type="compositionally biased region" description="Low complexity" evidence="16">
    <location>
        <begin position="11"/>
        <end position="25"/>
    </location>
</feature>
<evidence type="ECO:0000256" key="1">
    <source>
        <dbReference type="ARBA" id="ARBA00004123"/>
    </source>
</evidence>
<evidence type="ECO:0000256" key="13">
    <source>
        <dbReference type="ARBA" id="ARBA00047770"/>
    </source>
</evidence>
<keyword evidence="8 14" id="KW-0156">Chromatin regulator</keyword>
<name>A0A1X7R5M5_9SACH</name>
<comment type="function">
    <text evidence="14">Histone methyltransferase that specifically trimethylates histone H3 to form H3K79me3. This methylation is required for telomere silencing and for the pachytene checkpoint during the meiotic cell cycle by allowing the recruitment of RAD9 to double strand breaks. Nucleosomes are preferred as substrate compared to free histone.</text>
</comment>
<keyword evidence="6 14" id="KW-0949">S-adenosyl-L-methionine</keyword>
<feature type="binding site" evidence="15">
    <location>
        <position position="476"/>
    </location>
    <ligand>
        <name>S-adenosyl-L-methionine</name>
        <dbReference type="ChEBI" id="CHEBI:59789"/>
    </ligand>
</feature>
<evidence type="ECO:0000256" key="2">
    <source>
        <dbReference type="ARBA" id="ARBA00012190"/>
    </source>
</evidence>
<dbReference type="Pfam" id="PF08123">
    <property type="entry name" value="DOT1"/>
    <property type="match status" value="1"/>
</dbReference>
<dbReference type="STRING" id="1789683.A0A1X7R5M5"/>
<dbReference type="InterPro" id="IPR021162">
    <property type="entry name" value="Dot1"/>
</dbReference>
<evidence type="ECO:0000256" key="12">
    <source>
        <dbReference type="ARBA" id="ARBA00029821"/>
    </source>
</evidence>
<dbReference type="GO" id="GO:0032259">
    <property type="term" value="P:methylation"/>
    <property type="evidence" value="ECO:0007669"/>
    <property type="project" value="UniProtKB-KW"/>
</dbReference>
<dbReference type="GO" id="GO:0140956">
    <property type="term" value="F:histone H3K79 trimethyltransferase activity"/>
    <property type="evidence" value="ECO:0007669"/>
    <property type="project" value="UniProtKB-EC"/>
</dbReference>
<feature type="region of interest" description="Disordered" evidence="16">
    <location>
        <begin position="1"/>
        <end position="63"/>
    </location>
</feature>
<feature type="compositionally biased region" description="Basic and acidic residues" evidence="16">
    <location>
        <begin position="194"/>
        <end position="207"/>
    </location>
</feature>
<comment type="catalytic activity">
    <reaction evidence="13 14">
        <text>L-lysyl(79)-[histone H3] + 3 S-adenosyl-L-methionine = N(6),N(6),N(6)-trimethyl-L-lysyl(79)-[histone H3] + 3 S-adenosyl-L-homocysteine + 3 H(+)</text>
        <dbReference type="Rhea" id="RHEA:60328"/>
        <dbReference type="Rhea" id="RHEA-COMP:15549"/>
        <dbReference type="Rhea" id="RHEA-COMP:15552"/>
        <dbReference type="ChEBI" id="CHEBI:15378"/>
        <dbReference type="ChEBI" id="CHEBI:29969"/>
        <dbReference type="ChEBI" id="CHEBI:57856"/>
        <dbReference type="ChEBI" id="CHEBI:59789"/>
        <dbReference type="ChEBI" id="CHEBI:61961"/>
        <dbReference type="EC" id="2.1.1.360"/>
    </reaction>
</comment>
<dbReference type="GO" id="GO:0005634">
    <property type="term" value="C:nucleus"/>
    <property type="evidence" value="ECO:0007669"/>
    <property type="project" value="UniProtKB-SubCell"/>
</dbReference>
<evidence type="ECO:0000256" key="9">
    <source>
        <dbReference type="ARBA" id="ARBA00023015"/>
    </source>
</evidence>
<keyword evidence="4 14" id="KW-0489">Methyltransferase</keyword>
<sequence>MEYQIREDSMESTTSSTASSIFSSTQKTPESPQTNSPPGRGRFNNKAIKKHSHASANKNVRELRDLLEDSNKYYPSYEYSMPTGYLKSSSKGKGLNNADDITSSESNDKNIAKKSSENNKNLKPNEKVSGKVLKKKIIKKKVIPGKRKYRKNGTLAMKNVPPKRKYTTKKKSHKIEDKPFMTEEGTTSLSSSKSETELHSQHIDSSHGKPNIKIKRNEKEKENNEDEPTNFIDLDGPRIPVRPNFFDIQGLLESEFYNGKPTDSMILSTHSHPTTQGSHKRDTPEGMIPTVKLQSVLYQNYQEEYKVIFHDACDIFNPMAEVGKLIEYSVIIYLPTDYSEIVKRDIIPILNTAFDNSDTNLFIETVNKYNKLIREIPRRDIIDHLCGLTEIPVSFIHDLLHIIYTRSIHPDAGKLRHYKAFSNYVYGELLPGFLTDVYNQCNLSPDMLFMDLGSGVGNCVIQAGLEFGCKLSLGCEIMPDASDLTEIQMKEFNQRCKLMGLKVPAFEFRLRESFVDNPRIIELISQCDVMLVNNFLFDSKLNKEVEKLLQHAKIGCKIISLKNLRSFGYTIDFYNVDNILNRLQIKKQKFKENSVSWTHTGGEYYISTVLEEVDESLFSSTSRFRALKKDFKYTR</sequence>
<comment type="similarity">
    <text evidence="14">Belongs to the class I-like SAM-binding methyltransferase superfamily. DOT1 family.</text>
</comment>
<dbReference type="PANTHER" id="PTHR21451">
    <property type="entry name" value="HISTONE H3 METHYLTRANSFERASE"/>
    <property type="match status" value="1"/>
</dbReference>
<organism evidence="18 19">
    <name type="scientific">Maudiozyma saulgeensis</name>
    <dbReference type="NCBI Taxonomy" id="1789683"/>
    <lineage>
        <taxon>Eukaryota</taxon>
        <taxon>Fungi</taxon>
        <taxon>Dikarya</taxon>
        <taxon>Ascomycota</taxon>
        <taxon>Saccharomycotina</taxon>
        <taxon>Saccharomycetes</taxon>
        <taxon>Saccharomycetales</taxon>
        <taxon>Saccharomycetaceae</taxon>
        <taxon>Maudiozyma</taxon>
    </lineage>
</organism>
<dbReference type="SUPFAM" id="SSF53335">
    <property type="entry name" value="S-adenosyl-L-methionine-dependent methyltransferases"/>
    <property type="match status" value="1"/>
</dbReference>
<evidence type="ECO:0000256" key="15">
    <source>
        <dbReference type="PIRSR" id="PIRSR017570-1"/>
    </source>
</evidence>
<dbReference type="GO" id="GO:0000781">
    <property type="term" value="C:chromosome, telomeric region"/>
    <property type="evidence" value="ECO:0007669"/>
    <property type="project" value="GOC"/>
</dbReference>
<dbReference type="InterPro" id="IPR025789">
    <property type="entry name" value="DOT1_dom"/>
</dbReference>
<reference evidence="18 19" key="1">
    <citation type="submission" date="2017-04" db="EMBL/GenBank/DDBJ databases">
        <authorList>
            <person name="Afonso C.L."/>
            <person name="Miller P.J."/>
            <person name="Scott M.A."/>
            <person name="Spackman E."/>
            <person name="Goraichik I."/>
            <person name="Dimitrov K.M."/>
            <person name="Suarez D.L."/>
            <person name="Swayne D.E."/>
        </authorList>
    </citation>
    <scope>NUCLEOTIDE SEQUENCE [LARGE SCALE GENOMIC DNA]</scope>
</reference>
<keyword evidence="9 14" id="KW-0805">Transcription regulation</keyword>
<dbReference type="FunFam" id="3.40.50.150:FF:000033">
    <property type="entry name" value="Histone-lysine N-methyltransferase, H3 lysine-79 specific"/>
    <property type="match status" value="1"/>
</dbReference>
<keyword evidence="19" id="KW-1185">Reference proteome</keyword>
<dbReference type="GO" id="GO:0031509">
    <property type="term" value="P:subtelomeric heterochromatin formation"/>
    <property type="evidence" value="ECO:0007669"/>
    <property type="project" value="InterPro"/>
</dbReference>
<keyword evidence="11 14" id="KW-0539">Nucleus</keyword>
<dbReference type="InterPro" id="IPR030445">
    <property type="entry name" value="H3-K79_meTrfase"/>
</dbReference>